<gene>
    <name evidence="1" type="ORF">OBE_15063</name>
</gene>
<proteinExistence type="predicted"/>
<sequence length="196" mass="22032">MFTGDLIDKNYNISHKEIEKIIKALSNLNADIGKYAVTGDEDNDNFTTILKQAGFTILDNNYDLIYNRSNNPILITGLSSSSKNRDIDKAFEYFNDPTSNKEIYSIVIMHEADSIDEVISKYKVNLALAGGNLNGQIRFPGIGGLLTRENASKYLNEYYKISNTNLYISSGVGTDNSQIRMFNRPSINFFRLATNN</sequence>
<accession>K1RZX9</accession>
<name>K1RZX9_9ZZZZ</name>
<organism evidence="1">
    <name type="scientific">human gut metagenome</name>
    <dbReference type="NCBI Taxonomy" id="408170"/>
    <lineage>
        <taxon>unclassified sequences</taxon>
        <taxon>metagenomes</taxon>
        <taxon>organismal metagenomes</taxon>
    </lineage>
</organism>
<comment type="caution">
    <text evidence="1">The sequence shown here is derived from an EMBL/GenBank/DDBJ whole genome shotgun (WGS) entry which is preliminary data.</text>
</comment>
<protein>
    <submittedName>
        <fullName evidence="1">Ser/Thr protein phosphatase</fullName>
    </submittedName>
</protein>
<dbReference type="InterPro" id="IPR051158">
    <property type="entry name" value="Metallophosphoesterase_sf"/>
</dbReference>
<dbReference type="PANTHER" id="PTHR31302:SF0">
    <property type="entry name" value="TRANSMEMBRANE PROTEIN WITH METALLOPHOSPHOESTERASE DOMAIN"/>
    <property type="match status" value="1"/>
</dbReference>
<dbReference type="InterPro" id="IPR029052">
    <property type="entry name" value="Metallo-depent_PP-like"/>
</dbReference>
<dbReference type="EMBL" id="AJWZ01010379">
    <property type="protein sequence ID" value="EKC48639.1"/>
    <property type="molecule type" value="Genomic_DNA"/>
</dbReference>
<dbReference type="PANTHER" id="PTHR31302">
    <property type="entry name" value="TRANSMEMBRANE PROTEIN WITH METALLOPHOSPHOESTERASE DOMAIN-RELATED"/>
    <property type="match status" value="1"/>
</dbReference>
<dbReference type="Gene3D" id="3.60.21.10">
    <property type="match status" value="1"/>
</dbReference>
<dbReference type="SUPFAM" id="SSF56300">
    <property type="entry name" value="Metallo-dependent phosphatases"/>
    <property type="match status" value="1"/>
</dbReference>
<evidence type="ECO:0000313" key="1">
    <source>
        <dbReference type="EMBL" id="EKC48639.1"/>
    </source>
</evidence>
<reference evidence="1" key="1">
    <citation type="journal article" date="2013" name="Environ. Microbiol.">
        <title>Microbiota from the distal guts of lean and obese adolescents exhibit partial functional redundancy besides clear differences in community structure.</title>
        <authorList>
            <person name="Ferrer M."/>
            <person name="Ruiz A."/>
            <person name="Lanza F."/>
            <person name="Haange S.B."/>
            <person name="Oberbach A."/>
            <person name="Till H."/>
            <person name="Bargiela R."/>
            <person name="Campoy C."/>
            <person name="Segura M.T."/>
            <person name="Richter M."/>
            <person name="von Bergen M."/>
            <person name="Seifert J."/>
            <person name="Suarez A."/>
        </authorList>
    </citation>
    <scope>NUCLEOTIDE SEQUENCE</scope>
</reference>
<dbReference type="AlphaFoldDB" id="K1RZX9"/>